<name>A0A3B0TCB2_9ZZZZ</name>
<dbReference type="GO" id="GO:0005739">
    <property type="term" value="C:mitochondrion"/>
    <property type="evidence" value="ECO:0007669"/>
    <property type="project" value="UniProtKB-SubCell"/>
</dbReference>
<dbReference type="PANTHER" id="PTHR21013:SF10">
    <property type="entry name" value="ATP SYNTHASE MITOCHONDRIAL F1 COMPLEX ASSEMBLY FACTOR 2"/>
    <property type="match status" value="1"/>
</dbReference>
<dbReference type="Gene3D" id="3.30.2180.10">
    <property type="entry name" value="ATP12-like"/>
    <property type="match status" value="1"/>
</dbReference>
<dbReference type="InterPro" id="IPR023335">
    <property type="entry name" value="ATP12_ortho_dom_sf"/>
</dbReference>
<comment type="subcellular location">
    <subcellularLocation>
        <location evidence="1">Mitochondrion</location>
    </subcellularLocation>
</comment>
<keyword evidence="5" id="KW-0143">Chaperone</keyword>
<dbReference type="SUPFAM" id="SSF160909">
    <property type="entry name" value="ATP12-like"/>
    <property type="match status" value="1"/>
</dbReference>
<evidence type="ECO:0000256" key="5">
    <source>
        <dbReference type="ARBA" id="ARBA00023186"/>
    </source>
</evidence>
<dbReference type="InterPro" id="IPR042272">
    <property type="entry name" value="ATP12_ATP_synth-F1-assembly_N"/>
</dbReference>
<dbReference type="GO" id="GO:0043461">
    <property type="term" value="P:proton-transporting ATP synthase complex assembly"/>
    <property type="evidence" value="ECO:0007669"/>
    <property type="project" value="InterPro"/>
</dbReference>
<dbReference type="PANTHER" id="PTHR21013">
    <property type="entry name" value="ATP SYNTHASE MITOCHONDRIAL F1 COMPLEX ASSEMBLY FACTOR 2/ATP12 PROTEIN, MITOCHONDRIAL PRECURSOR"/>
    <property type="match status" value="1"/>
</dbReference>
<dbReference type="InterPro" id="IPR011419">
    <property type="entry name" value="ATP12_ATP_synth-F1-assembly"/>
</dbReference>
<evidence type="ECO:0000256" key="3">
    <source>
        <dbReference type="ARBA" id="ARBA00022946"/>
    </source>
</evidence>
<accession>A0A3B0TCB2</accession>
<protein>
    <submittedName>
        <fullName evidence="6">Chaperone required for the assembly of the mitochondrial F1-ATPase</fullName>
    </submittedName>
</protein>
<evidence type="ECO:0000256" key="4">
    <source>
        <dbReference type="ARBA" id="ARBA00023128"/>
    </source>
</evidence>
<evidence type="ECO:0000256" key="2">
    <source>
        <dbReference type="ARBA" id="ARBA00008231"/>
    </source>
</evidence>
<dbReference type="EMBL" id="UOEM01000064">
    <property type="protein sequence ID" value="VAW13733.1"/>
    <property type="molecule type" value="Genomic_DNA"/>
</dbReference>
<proteinExistence type="inferred from homology"/>
<keyword evidence="3" id="KW-0809">Transit peptide</keyword>
<organism evidence="6">
    <name type="scientific">hydrothermal vent metagenome</name>
    <dbReference type="NCBI Taxonomy" id="652676"/>
    <lineage>
        <taxon>unclassified sequences</taxon>
        <taxon>metagenomes</taxon>
        <taxon>ecological metagenomes</taxon>
    </lineage>
</organism>
<evidence type="ECO:0000256" key="1">
    <source>
        <dbReference type="ARBA" id="ARBA00004173"/>
    </source>
</evidence>
<keyword evidence="4" id="KW-0496">Mitochondrion</keyword>
<comment type="similarity">
    <text evidence="2">Belongs to the ATP12 family.</text>
</comment>
<gene>
    <name evidence="6" type="ORF">MNBD_ALPHA09-1397</name>
</gene>
<reference evidence="6" key="1">
    <citation type="submission" date="2018-06" db="EMBL/GenBank/DDBJ databases">
        <authorList>
            <person name="Zhirakovskaya E."/>
        </authorList>
    </citation>
    <scope>NUCLEOTIDE SEQUENCE</scope>
</reference>
<dbReference type="AlphaFoldDB" id="A0A3B0TCB2"/>
<dbReference type="Pfam" id="PF07542">
    <property type="entry name" value="ATP12"/>
    <property type="match status" value="1"/>
</dbReference>
<dbReference type="Gene3D" id="1.10.3580.10">
    <property type="entry name" value="ATP12 ATPase"/>
    <property type="match status" value="1"/>
</dbReference>
<sequence>MSTAEPHGDRAPKRFYRDVSVVSRQDGFGIDLDKNTLKTPGRAPFALPVRALAEAAAQEWRGQGARIDPAAMPLTALLNTAIDQVAQNADAVRQDIRAFAASDLVCYRAQTPSGLVERQNTHWDPVLAWAKTELGARFVLAGGIMPVEQPPPSLDRITLALADVRPLPLAAAHMVTSLTGSALLALALARGRMDAEVVWNAAHVDEDWQIDNWGEDAEAGARRAGRRLAFDAAALVLSHSR</sequence>
<evidence type="ECO:0000313" key="6">
    <source>
        <dbReference type="EMBL" id="VAW13733.1"/>
    </source>
</evidence>